<gene>
    <name evidence="1" type="ORF">SSLN_LOCUS13911</name>
</gene>
<dbReference type="WBParaSite" id="SSLN_0001444301-mRNA-1">
    <property type="protein sequence ID" value="SSLN_0001444301-mRNA-1"/>
    <property type="gene ID" value="SSLN_0001444301"/>
</dbReference>
<dbReference type="PANTHER" id="PTHR47027">
    <property type="entry name" value="REVERSE TRANSCRIPTASE DOMAIN-CONTAINING PROTEIN"/>
    <property type="match status" value="1"/>
</dbReference>
<protein>
    <submittedName>
        <fullName evidence="3">Reverse transcriptase domain-containing protein</fullName>
    </submittedName>
</protein>
<dbReference type="PANTHER" id="PTHR47027:SF20">
    <property type="entry name" value="REVERSE TRANSCRIPTASE-LIKE PROTEIN WITH RNA-DIRECTED DNA POLYMERASE DOMAIN"/>
    <property type="match status" value="1"/>
</dbReference>
<evidence type="ECO:0000313" key="3">
    <source>
        <dbReference type="WBParaSite" id="SSLN_0001444301-mRNA-1"/>
    </source>
</evidence>
<name>A0A183TBR3_SCHSO</name>
<reference evidence="1 2" key="2">
    <citation type="submission" date="2018-11" db="EMBL/GenBank/DDBJ databases">
        <authorList>
            <consortium name="Pathogen Informatics"/>
        </authorList>
    </citation>
    <scope>NUCLEOTIDE SEQUENCE [LARGE SCALE GENOMIC DNA]</scope>
    <source>
        <strain evidence="1 2">NST_G2</strain>
    </source>
</reference>
<proteinExistence type="predicted"/>
<dbReference type="Proteomes" id="UP000275846">
    <property type="component" value="Unassembled WGS sequence"/>
</dbReference>
<accession>A0A183TBR3</accession>
<dbReference type="OrthoDB" id="424543at2759"/>
<dbReference type="EMBL" id="UYSU01038471">
    <property type="protein sequence ID" value="VDM00297.1"/>
    <property type="molecule type" value="Genomic_DNA"/>
</dbReference>
<evidence type="ECO:0000313" key="2">
    <source>
        <dbReference type="Proteomes" id="UP000275846"/>
    </source>
</evidence>
<sequence>MLLWPPITGTQLSPVALLSWALPNGHTLGNRNDQRAKPERPGIHIAYRMDSRLLNQWRMHSHSRVSTANIHELLFADDCALNATTEEEIQRSTDLFSAACVNFGLRIITEKMVVMHQPPPNTTYTAAHINVNGTQLKSVDTLTYLGSNLSLSTKVDDEIAHRITKASQAFGRMQNVVWNRHGLQFSTELKMYKAAILPTLVYGAETWTIYQSRRGSSTNSTSVVSADGKTGSWIRKYWNDQALSAATLS</sequence>
<evidence type="ECO:0000313" key="1">
    <source>
        <dbReference type="EMBL" id="VDM00297.1"/>
    </source>
</evidence>
<keyword evidence="2" id="KW-1185">Reference proteome</keyword>
<dbReference type="AlphaFoldDB" id="A0A183TBR3"/>
<organism evidence="3">
    <name type="scientific">Schistocephalus solidus</name>
    <name type="common">Tapeworm</name>
    <dbReference type="NCBI Taxonomy" id="70667"/>
    <lineage>
        <taxon>Eukaryota</taxon>
        <taxon>Metazoa</taxon>
        <taxon>Spiralia</taxon>
        <taxon>Lophotrochozoa</taxon>
        <taxon>Platyhelminthes</taxon>
        <taxon>Cestoda</taxon>
        <taxon>Eucestoda</taxon>
        <taxon>Diphyllobothriidea</taxon>
        <taxon>Diphyllobothriidae</taxon>
        <taxon>Schistocephalus</taxon>
    </lineage>
</organism>
<reference evidence="3" key="1">
    <citation type="submission" date="2016-06" db="UniProtKB">
        <authorList>
            <consortium name="WormBaseParasite"/>
        </authorList>
    </citation>
    <scope>IDENTIFICATION</scope>
</reference>